<name>A0A255GTG4_9ACTN</name>
<dbReference type="AlphaFoldDB" id="A0A255GTG4"/>
<dbReference type="InterPro" id="IPR036388">
    <property type="entry name" value="WH-like_DNA-bd_sf"/>
</dbReference>
<dbReference type="SUPFAM" id="SSF46689">
    <property type="entry name" value="Homeodomain-like"/>
    <property type="match status" value="1"/>
</dbReference>
<dbReference type="InterPro" id="IPR009057">
    <property type="entry name" value="Homeodomain-like_sf"/>
</dbReference>
<dbReference type="RefSeq" id="WP_094404535.1">
    <property type="nucleotide sequence ID" value="NZ_NMVO01000001.1"/>
</dbReference>
<gene>
    <name evidence="1" type="ORF">CGZ94_02530</name>
</gene>
<dbReference type="Pfam" id="PF13384">
    <property type="entry name" value="HTH_23"/>
    <property type="match status" value="1"/>
</dbReference>
<proteinExistence type="predicted"/>
<evidence type="ECO:0000313" key="1">
    <source>
        <dbReference type="EMBL" id="OYO17773.1"/>
    </source>
</evidence>
<comment type="caution">
    <text evidence="1">The sequence shown here is derived from an EMBL/GenBank/DDBJ whole genome shotgun (WGS) entry which is preliminary data.</text>
</comment>
<dbReference type="Proteomes" id="UP000215896">
    <property type="component" value="Unassembled WGS sequence"/>
</dbReference>
<dbReference type="Gene3D" id="1.10.10.10">
    <property type="entry name" value="Winged helix-like DNA-binding domain superfamily/Winged helix DNA-binding domain"/>
    <property type="match status" value="1"/>
</dbReference>
<keyword evidence="2" id="KW-1185">Reference proteome</keyword>
<evidence type="ECO:0000313" key="2">
    <source>
        <dbReference type="Proteomes" id="UP000215896"/>
    </source>
</evidence>
<accession>A0A255GTG4</accession>
<sequence length="95" mass="11077">MTARHSKRLHLAVVRASLTRPRGTSIAQIAREFKVPVPTVYRWMRQLKNRDVTGCTVARDRPCLLLDHAPDARSCITRPKNCHWRPCRLLPPLRW</sequence>
<organism evidence="1 2">
    <name type="scientific">Enemella evansiae</name>
    <dbReference type="NCBI Taxonomy" id="2016499"/>
    <lineage>
        <taxon>Bacteria</taxon>
        <taxon>Bacillati</taxon>
        <taxon>Actinomycetota</taxon>
        <taxon>Actinomycetes</taxon>
        <taxon>Propionibacteriales</taxon>
        <taxon>Propionibacteriaceae</taxon>
        <taxon>Enemella</taxon>
    </lineage>
</organism>
<protein>
    <submittedName>
        <fullName evidence="1">Uncharacterized protein</fullName>
    </submittedName>
</protein>
<dbReference type="EMBL" id="NMVO01000001">
    <property type="protein sequence ID" value="OYO17773.1"/>
    <property type="molecule type" value="Genomic_DNA"/>
</dbReference>
<reference evidence="1 2" key="1">
    <citation type="submission" date="2017-07" db="EMBL/GenBank/DDBJ databases">
        <title>Draft whole genome sequences of clinical Proprionibacteriaceae strains.</title>
        <authorList>
            <person name="Bernier A.-M."/>
            <person name="Bernard K."/>
            <person name="Domingo M.-C."/>
        </authorList>
    </citation>
    <scope>NUCLEOTIDE SEQUENCE [LARGE SCALE GENOMIC DNA]</scope>
    <source>
        <strain evidence="1 2">NML 030167</strain>
    </source>
</reference>